<dbReference type="EMBL" id="JBDLNU010000004">
    <property type="protein sequence ID" value="MFM1730266.1"/>
    <property type="molecule type" value="Genomic_DNA"/>
</dbReference>
<dbReference type="RefSeq" id="WP_408587051.1">
    <property type="nucleotide sequence ID" value="NZ_JBDLNU010000004.1"/>
</dbReference>
<dbReference type="SUPFAM" id="SSF54719">
    <property type="entry name" value="Fe,Mn superoxide dismutase (SOD), C-terminal domain"/>
    <property type="match status" value="1"/>
</dbReference>
<dbReference type="EMBL" id="JBDLNU010000010">
    <property type="protein sequence ID" value="MFM1731510.1"/>
    <property type="molecule type" value="Genomic_DNA"/>
</dbReference>
<organism evidence="4 5">
    <name type="scientific">Prescottella soli</name>
    <dbReference type="NCBI Taxonomy" id="1543852"/>
    <lineage>
        <taxon>Bacteria</taxon>
        <taxon>Bacillati</taxon>
        <taxon>Actinomycetota</taxon>
        <taxon>Actinomycetes</taxon>
        <taxon>Mycobacteriales</taxon>
        <taxon>Nocardiaceae</taxon>
        <taxon>Prescottella</taxon>
    </lineage>
</organism>
<feature type="non-terminal residue" evidence="4">
    <location>
        <position position="1"/>
    </location>
</feature>
<reference evidence="4 5" key="1">
    <citation type="submission" date="2023-11" db="EMBL/GenBank/DDBJ databases">
        <authorList>
            <person name="Val-Calvo J."/>
            <person name="Scortti M."/>
            <person name="Vazquez-Boland J."/>
        </authorList>
    </citation>
    <scope>NUCLEOTIDE SEQUENCE [LARGE SCALE GENOMIC DNA]</scope>
    <source>
        <strain evidence="4 5">DSM 46662</strain>
    </source>
</reference>
<evidence type="ECO:0000259" key="2">
    <source>
        <dbReference type="Pfam" id="PF02777"/>
    </source>
</evidence>
<dbReference type="Gene3D" id="3.55.40.20">
    <property type="entry name" value="Iron/manganese superoxide dismutase, C-terminal domain"/>
    <property type="match status" value="1"/>
</dbReference>
<dbReference type="Proteomes" id="UP001629744">
    <property type="component" value="Unassembled WGS sequence"/>
</dbReference>
<accession>A0ABW9G0V0</accession>
<comment type="catalytic activity">
    <reaction evidence="1">
        <text>2 superoxide + 2 H(+) = H2O2 + O2</text>
        <dbReference type="Rhea" id="RHEA:20696"/>
        <dbReference type="ChEBI" id="CHEBI:15378"/>
        <dbReference type="ChEBI" id="CHEBI:15379"/>
        <dbReference type="ChEBI" id="CHEBI:16240"/>
        <dbReference type="ChEBI" id="CHEBI:18421"/>
        <dbReference type="EC" id="1.15.1.1"/>
    </reaction>
</comment>
<gene>
    <name evidence="4" type="ORF">ABEU19_000001</name>
    <name evidence="3" type="ORF">ABEU19_003792</name>
</gene>
<evidence type="ECO:0000313" key="5">
    <source>
        <dbReference type="Proteomes" id="UP001629744"/>
    </source>
</evidence>
<dbReference type="Pfam" id="PF02777">
    <property type="entry name" value="Sod_Fe_C"/>
    <property type="match status" value="1"/>
</dbReference>
<evidence type="ECO:0000313" key="3">
    <source>
        <dbReference type="EMBL" id="MFM1730266.1"/>
    </source>
</evidence>
<evidence type="ECO:0000256" key="1">
    <source>
        <dbReference type="ARBA" id="ARBA00049204"/>
    </source>
</evidence>
<evidence type="ECO:0000313" key="4">
    <source>
        <dbReference type="EMBL" id="MFM1731510.1"/>
    </source>
</evidence>
<comment type="caution">
    <text evidence="4">The sequence shown here is derived from an EMBL/GenBank/DDBJ whole genome shotgun (WGS) entry which is preliminary data.</text>
</comment>
<proteinExistence type="predicted"/>
<keyword evidence="5" id="KW-1185">Reference proteome</keyword>
<protein>
    <submittedName>
        <fullName evidence="4">Fe-Mn family superoxide dismutase</fullName>
    </submittedName>
</protein>
<name>A0ABW9G0V0_9NOCA</name>
<feature type="domain" description="Manganese/iron superoxide dismutase C-terminal" evidence="2">
    <location>
        <begin position="1"/>
        <end position="22"/>
    </location>
</feature>
<sequence length="37" mass="4093">NVKGDYVNAFWNIVNWADVADRFAKARTQTAGLIVPA</sequence>
<dbReference type="InterPro" id="IPR019832">
    <property type="entry name" value="Mn/Fe_SOD_C"/>
</dbReference>
<dbReference type="InterPro" id="IPR036314">
    <property type="entry name" value="SOD_C_sf"/>
</dbReference>